<dbReference type="OrthoDB" id="3400170at2"/>
<keyword evidence="2" id="KW-1185">Reference proteome</keyword>
<evidence type="ECO:0000313" key="1">
    <source>
        <dbReference type="EMBL" id="MXQ63043.1"/>
    </source>
</evidence>
<evidence type="ECO:0000313" key="2">
    <source>
        <dbReference type="Proteomes" id="UP000431901"/>
    </source>
</evidence>
<dbReference type="AlphaFoldDB" id="A0A6I4W0K7"/>
<reference evidence="1 2" key="1">
    <citation type="submission" date="2019-12" db="EMBL/GenBank/DDBJ databases">
        <title>Nocardia macrotermitis sp. nov. and Nocardia aurantia sp. nov., isolated from the gut of the fungus growing-termite Macrotermes natalensis.</title>
        <authorList>
            <person name="Christine B."/>
            <person name="Rene B."/>
        </authorList>
    </citation>
    <scope>NUCLEOTIDE SEQUENCE [LARGE SCALE GENOMIC DNA]</scope>
    <source>
        <strain evidence="1 2">DSM 102126</strain>
    </source>
</reference>
<protein>
    <recommendedName>
        <fullName evidence="3">Helix-turn-helix domain-containing protein</fullName>
    </recommendedName>
</protein>
<organism evidence="1 2">
    <name type="scientific">Actinomadura rayongensis</name>
    <dbReference type="NCBI Taxonomy" id="1429076"/>
    <lineage>
        <taxon>Bacteria</taxon>
        <taxon>Bacillati</taxon>
        <taxon>Actinomycetota</taxon>
        <taxon>Actinomycetes</taxon>
        <taxon>Streptosporangiales</taxon>
        <taxon>Thermomonosporaceae</taxon>
        <taxon>Actinomadura</taxon>
    </lineage>
</organism>
<evidence type="ECO:0008006" key="3">
    <source>
        <dbReference type="Google" id="ProtNLM"/>
    </source>
</evidence>
<accession>A0A6I4W0K7</accession>
<proteinExistence type="predicted"/>
<dbReference type="EMBL" id="WUTW01000001">
    <property type="protein sequence ID" value="MXQ63043.1"/>
    <property type="molecule type" value="Genomic_DNA"/>
</dbReference>
<name>A0A6I4W0K7_9ACTN</name>
<dbReference type="Proteomes" id="UP000431901">
    <property type="component" value="Unassembled WGS sequence"/>
</dbReference>
<comment type="caution">
    <text evidence="1">The sequence shown here is derived from an EMBL/GenBank/DDBJ whole genome shotgun (WGS) entry which is preliminary data.</text>
</comment>
<gene>
    <name evidence="1" type="ORF">GQ466_03235</name>
</gene>
<sequence>MAGGARLCRPCRDGVATALRGLPALYAETGRRLDGTGRRGDRTTGGGLPGLPFNAGAAEIRSAIVALLASWSDLVADQRRVGLPRREVTAMAAFLERHLDWLAGHEAAADFGAEIGRLTRAARRIAYPDRARRVPVGPCVEDDCPGSLVAETRDRAVIVCDTDPAHRWTDDQWVALSGRIGRTGELWLSTGDIARLWNAAPGSIYRMASEQRWRRRSENGRTRYHAEDVDRAFAGRAAHR</sequence>
<dbReference type="RefSeq" id="WP_161101252.1">
    <property type="nucleotide sequence ID" value="NZ_JBHLYI010000002.1"/>
</dbReference>